<accession>A0A3S1A8B1</accession>
<evidence type="ECO:0000259" key="2">
    <source>
        <dbReference type="PROSITE" id="PS50186"/>
    </source>
</evidence>
<dbReference type="GO" id="GO:0035556">
    <property type="term" value="P:intracellular signal transduction"/>
    <property type="evidence" value="ECO:0007669"/>
    <property type="project" value="InterPro"/>
</dbReference>
<feature type="domain" description="DEP" evidence="2">
    <location>
        <begin position="4"/>
        <end position="77"/>
    </location>
</feature>
<dbReference type="OrthoDB" id="39497at2759"/>
<evidence type="ECO:0000313" key="3">
    <source>
        <dbReference type="EMBL" id="RUS85163.1"/>
    </source>
</evidence>
<dbReference type="InterPro" id="IPR036390">
    <property type="entry name" value="WH_DNA-bd_sf"/>
</dbReference>
<dbReference type="SUPFAM" id="SSF46785">
    <property type="entry name" value="Winged helix' DNA-binding domain"/>
    <property type="match status" value="1"/>
</dbReference>
<dbReference type="GO" id="GO:0005886">
    <property type="term" value="C:plasma membrane"/>
    <property type="evidence" value="ECO:0007669"/>
    <property type="project" value="TreeGrafter"/>
</dbReference>
<dbReference type="AlphaFoldDB" id="A0A3S1A8B1"/>
<dbReference type="GO" id="GO:0023051">
    <property type="term" value="P:regulation of signaling"/>
    <property type="evidence" value="ECO:0007669"/>
    <property type="project" value="TreeGrafter"/>
</dbReference>
<dbReference type="Pfam" id="PF00610">
    <property type="entry name" value="DEP"/>
    <property type="match status" value="1"/>
</dbReference>
<keyword evidence="1" id="KW-1133">Transmembrane helix</keyword>
<dbReference type="CDD" id="cd04371">
    <property type="entry name" value="DEP"/>
    <property type="match status" value="1"/>
</dbReference>
<reference evidence="3 4" key="1">
    <citation type="submission" date="2019-01" db="EMBL/GenBank/DDBJ databases">
        <title>A draft genome assembly of the solar-powered sea slug Elysia chlorotica.</title>
        <authorList>
            <person name="Cai H."/>
            <person name="Li Q."/>
            <person name="Fang X."/>
            <person name="Li J."/>
            <person name="Curtis N.E."/>
            <person name="Altenburger A."/>
            <person name="Shibata T."/>
            <person name="Feng M."/>
            <person name="Maeda T."/>
            <person name="Schwartz J.A."/>
            <person name="Shigenobu S."/>
            <person name="Lundholm N."/>
            <person name="Nishiyama T."/>
            <person name="Yang H."/>
            <person name="Hasebe M."/>
            <person name="Li S."/>
            <person name="Pierce S.K."/>
            <person name="Wang J."/>
        </authorList>
    </citation>
    <scope>NUCLEOTIDE SEQUENCE [LARGE SCALE GENOMIC DNA]</scope>
    <source>
        <strain evidence="3">EC2010</strain>
        <tissue evidence="3">Whole organism of an adult</tissue>
    </source>
</reference>
<dbReference type="Proteomes" id="UP000271974">
    <property type="component" value="Unassembled WGS sequence"/>
</dbReference>
<keyword evidence="1" id="KW-0812">Transmembrane</keyword>
<dbReference type="PROSITE" id="PS50186">
    <property type="entry name" value="DEP"/>
    <property type="match status" value="1"/>
</dbReference>
<dbReference type="PANTHER" id="PTHR22829">
    <property type="entry name" value="DEP DOMAIN PROTEIN"/>
    <property type="match status" value="1"/>
</dbReference>
<dbReference type="GO" id="GO:0005085">
    <property type="term" value="F:guanyl-nucleotide exchange factor activity"/>
    <property type="evidence" value="ECO:0007669"/>
    <property type="project" value="TreeGrafter"/>
</dbReference>
<feature type="non-terminal residue" evidence="3">
    <location>
        <position position="1"/>
    </location>
</feature>
<dbReference type="EMBL" id="RQTK01000179">
    <property type="protein sequence ID" value="RUS85163.1"/>
    <property type="molecule type" value="Genomic_DNA"/>
</dbReference>
<dbReference type="GO" id="GO:0007186">
    <property type="term" value="P:G protein-coupled receptor signaling pathway"/>
    <property type="evidence" value="ECO:0007669"/>
    <property type="project" value="TreeGrafter"/>
</dbReference>
<keyword evidence="1" id="KW-0472">Membrane</keyword>
<organism evidence="3 4">
    <name type="scientific">Elysia chlorotica</name>
    <name type="common">Eastern emerald elysia</name>
    <name type="synonym">Sea slug</name>
    <dbReference type="NCBI Taxonomy" id="188477"/>
    <lineage>
        <taxon>Eukaryota</taxon>
        <taxon>Metazoa</taxon>
        <taxon>Spiralia</taxon>
        <taxon>Lophotrochozoa</taxon>
        <taxon>Mollusca</taxon>
        <taxon>Gastropoda</taxon>
        <taxon>Heterobranchia</taxon>
        <taxon>Euthyneura</taxon>
        <taxon>Panpulmonata</taxon>
        <taxon>Sacoglossa</taxon>
        <taxon>Placobranchoidea</taxon>
        <taxon>Plakobranchidae</taxon>
        <taxon>Elysia</taxon>
    </lineage>
</organism>
<proteinExistence type="predicted"/>
<sequence>RVQMTEDSQVRDRRYHLRKYRKCVIGREAVDWLLKRYHVQSRDEAVRAMKILQENGLIRHGSYNYYFEITFLFLIINVLLVFVAWDRFFFIGLDIFFTYSVISRLKFSASSVMRDFYHKGIHYKEAFYGCDAVDCVTAAEGFPDRDGIIKDFRDLLEKDIIKH</sequence>
<dbReference type="Gene3D" id="1.10.10.10">
    <property type="entry name" value="Winged helix-like DNA-binding domain superfamily/Winged helix DNA-binding domain"/>
    <property type="match status" value="1"/>
</dbReference>
<evidence type="ECO:0000256" key="1">
    <source>
        <dbReference type="SAM" id="Phobius"/>
    </source>
</evidence>
<dbReference type="PANTHER" id="PTHR22829:SF16">
    <property type="entry name" value="PH DOMAIN-CONTAINING PROTEIN"/>
    <property type="match status" value="1"/>
</dbReference>
<gene>
    <name evidence="3" type="ORF">EGW08_007067</name>
</gene>
<feature type="transmembrane region" description="Helical" evidence="1">
    <location>
        <begin position="63"/>
        <end position="82"/>
    </location>
</feature>
<dbReference type="STRING" id="188477.A0A3S1A8B1"/>
<dbReference type="InterPro" id="IPR000591">
    <property type="entry name" value="DEP_dom"/>
</dbReference>
<dbReference type="SMART" id="SM00049">
    <property type="entry name" value="DEP"/>
    <property type="match status" value="1"/>
</dbReference>
<name>A0A3S1A8B1_ELYCH</name>
<evidence type="ECO:0000313" key="4">
    <source>
        <dbReference type="Proteomes" id="UP000271974"/>
    </source>
</evidence>
<keyword evidence="4" id="KW-1185">Reference proteome</keyword>
<dbReference type="GO" id="GO:0005096">
    <property type="term" value="F:GTPase activator activity"/>
    <property type="evidence" value="ECO:0007669"/>
    <property type="project" value="TreeGrafter"/>
</dbReference>
<dbReference type="InterPro" id="IPR051832">
    <property type="entry name" value="mTOR-Rac_regulators"/>
</dbReference>
<protein>
    <recommendedName>
        <fullName evidence="2">DEP domain-containing protein</fullName>
    </recommendedName>
</protein>
<dbReference type="InterPro" id="IPR036388">
    <property type="entry name" value="WH-like_DNA-bd_sf"/>
</dbReference>
<feature type="non-terminal residue" evidence="3">
    <location>
        <position position="163"/>
    </location>
</feature>
<comment type="caution">
    <text evidence="3">The sequence shown here is derived from an EMBL/GenBank/DDBJ whole genome shotgun (WGS) entry which is preliminary data.</text>
</comment>